<evidence type="ECO:0000313" key="2">
    <source>
        <dbReference type="EnsemblPlants" id="AET4Gv20827900.1"/>
    </source>
</evidence>
<organism evidence="2 3">
    <name type="scientific">Aegilops tauschii subsp. strangulata</name>
    <name type="common">Goatgrass</name>
    <dbReference type="NCBI Taxonomy" id="200361"/>
    <lineage>
        <taxon>Eukaryota</taxon>
        <taxon>Viridiplantae</taxon>
        <taxon>Streptophyta</taxon>
        <taxon>Embryophyta</taxon>
        <taxon>Tracheophyta</taxon>
        <taxon>Spermatophyta</taxon>
        <taxon>Magnoliopsida</taxon>
        <taxon>Liliopsida</taxon>
        <taxon>Poales</taxon>
        <taxon>Poaceae</taxon>
        <taxon>BOP clade</taxon>
        <taxon>Pooideae</taxon>
        <taxon>Triticodae</taxon>
        <taxon>Triticeae</taxon>
        <taxon>Triticinae</taxon>
        <taxon>Aegilops</taxon>
    </lineage>
</organism>
<keyword evidence="3" id="KW-1185">Reference proteome</keyword>
<reference evidence="2" key="3">
    <citation type="journal article" date="2017" name="Nature">
        <title>Genome sequence of the progenitor of the wheat D genome Aegilops tauschii.</title>
        <authorList>
            <person name="Luo M.C."/>
            <person name="Gu Y.Q."/>
            <person name="Puiu D."/>
            <person name="Wang H."/>
            <person name="Twardziok S.O."/>
            <person name="Deal K.R."/>
            <person name="Huo N."/>
            <person name="Zhu T."/>
            <person name="Wang L."/>
            <person name="Wang Y."/>
            <person name="McGuire P.E."/>
            <person name="Liu S."/>
            <person name="Long H."/>
            <person name="Ramasamy R.K."/>
            <person name="Rodriguez J.C."/>
            <person name="Van S.L."/>
            <person name="Yuan L."/>
            <person name="Wang Z."/>
            <person name="Xia Z."/>
            <person name="Xiao L."/>
            <person name="Anderson O.D."/>
            <person name="Ouyang S."/>
            <person name="Liang Y."/>
            <person name="Zimin A.V."/>
            <person name="Pertea G."/>
            <person name="Qi P."/>
            <person name="Bennetzen J.L."/>
            <person name="Dai X."/>
            <person name="Dawson M.W."/>
            <person name="Muller H.G."/>
            <person name="Kugler K."/>
            <person name="Rivarola-Duarte L."/>
            <person name="Spannagl M."/>
            <person name="Mayer K.F.X."/>
            <person name="Lu F.H."/>
            <person name="Bevan M.W."/>
            <person name="Leroy P."/>
            <person name="Li P."/>
            <person name="You F.M."/>
            <person name="Sun Q."/>
            <person name="Liu Z."/>
            <person name="Lyons E."/>
            <person name="Wicker T."/>
            <person name="Salzberg S.L."/>
            <person name="Devos K.M."/>
            <person name="Dvorak J."/>
        </authorList>
    </citation>
    <scope>NUCLEOTIDE SEQUENCE [LARGE SCALE GENOMIC DNA]</scope>
    <source>
        <strain evidence="2">cv. AL8/78</strain>
    </source>
</reference>
<dbReference type="Gramene" id="AET4Gv20827900.1">
    <property type="protein sequence ID" value="AET4Gv20827900.1"/>
    <property type="gene ID" value="AET4Gv20827900"/>
</dbReference>
<reference evidence="3" key="1">
    <citation type="journal article" date="2014" name="Science">
        <title>Ancient hybridizations among the ancestral genomes of bread wheat.</title>
        <authorList>
            <consortium name="International Wheat Genome Sequencing Consortium,"/>
            <person name="Marcussen T."/>
            <person name="Sandve S.R."/>
            <person name="Heier L."/>
            <person name="Spannagl M."/>
            <person name="Pfeifer M."/>
            <person name="Jakobsen K.S."/>
            <person name="Wulff B.B."/>
            <person name="Steuernagel B."/>
            <person name="Mayer K.F."/>
            <person name="Olsen O.A."/>
        </authorList>
    </citation>
    <scope>NUCLEOTIDE SEQUENCE [LARGE SCALE GENOMIC DNA]</scope>
    <source>
        <strain evidence="3">cv. AL8/78</strain>
    </source>
</reference>
<reference evidence="2" key="5">
    <citation type="journal article" date="2021" name="G3 (Bethesda)">
        <title>Aegilops tauschii genome assembly Aet v5.0 features greater sequence contiguity and improved annotation.</title>
        <authorList>
            <person name="Wang L."/>
            <person name="Zhu T."/>
            <person name="Rodriguez J.C."/>
            <person name="Deal K.R."/>
            <person name="Dubcovsky J."/>
            <person name="McGuire P.E."/>
            <person name="Lux T."/>
            <person name="Spannagl M."/>
            <person name="Mayer K.F.X."/>
            <person name="Baldrich P."/>
            <person name="Meyers B.C."/>
            <person name="Huo N."/>
            <person name="Gu Y.Q."/>
            <person name="Zhou H."/>
            <person name="Devos K.M."/>
            <person name="Bennetzen J.L."/>
            <person name="Unver T."/>
            <person name="Budak H."/>
            <person name="Gulick P.J."/>
            <person name="Galiba G."/>
            <person name="Kalapos B."/>
            <person name="Nelson D.R."/>
            <person name="Li P."/>
            <person name="You F.M."/>
            <person name="Luo M.C."/>
            <person name="Dvorak J."/>
        </authorList>
    </citation>
    <scope>NUCLEOTIDE SEQUENCE [LARGE SCALE GENOMIC DNA]</scope>
    <source>
        <strain evidence="2">cv. AL8/78</strain>
    </source>
</reference>
<dbReference type="STRING" id="200361.A0A453J828"/>
<dbReference type="Proteomes" id="UP000015105">
    <property type="component" value="Chromosome 4D"/>
</dbReference>
<name>A0A453J828_AEGTS</name>
<sequence>LVQQVGKNLYRALAFLIIPLSMSICKAHFFWWVPWSAFTFVYGFAIRRPAVRHYFGLPHLATRPAPAPVQVPAPNLSEGTESMPAPTSANLSEGTEPMPAVDSPPAAAKGSVHSSSEPRDMTEKKRRTPRVITNRVRDDCSSSDGQ</sequence>
<feature type="region of interest" description="Disordered" evidence="1">
    <location>
        <begin position="66"/>
        <end position="146"/>
    </location>
</feature>
<dbReference type="AlphaFoldDB" id="A0A453J828"/>
<accession>A0A453J828</accession>
<feature type="compositionally biased region" description="Polar residues" evidence="1">
    <location>
        <begin position="77"/>
        <end position="93"/>
    </location>
</feature>
<reference evidence="3" key="2">
    <citation type="journal article" date="2017" name="Nat. Plants">
        <title>The Aegilops tauschii genome reveals multiple impacts of transposons.</title>
        <authorList>
            <person name="Zhao G."/>
            <person name="Zou C."/>
            <person name="Li K."/>
            <person name="Wang K."/>
            <person name="Li T."/>
            <person name="Gao L."/>
            <person name="Zhang X."/>
            <person name="Wang H."/>
            <person name="Yang Z."/>
            <person name="Liu X."/>
            <person name="Jiang W."/>
            <person name="Mao L."/>
            <person name="Kong X."/>
            <person name="Jiao Y."/>
            <person name="Jia J."/>
        </authorList>
    </citation>
    <scope>NUCLEOTIDE SEQUENCE [LARGE SCALE GENOMIC DNA]</scope>
    <source>
        <strain evidence="3">cv. AL8/78</strain>
    </source>
</reference>
<proteinExistence type="predicted"/>
<evidence type="ECO:0000313" key="3">
    <source>
        <dbReference type="Proteomes" id="UP000015105"/>
    </source>
</evidence>
<evidence type="ECO:0000256" key="1">
    <source>
        <dbReference type="SAM" id="MobiDB-lite"/>
    </source>
</evidence>
<reference evidence="2" key="4">
    <citation type="submission" date="2019-03" db="UniProtKB">
        <authorList>
            <consortium name="EnsemblPlants"/>
        </authorList>
    </citation>
    <scope>IDENTIFICATION</scope>
</reference>
<dbReference type="EnsemblPlants" id="AET4Gv20827900.1">
    <property type="protein sequence ID" value="AET4Gv20827900.1"/>
    <property type="gene ID" value="AET4Gv20827900"/>
</dbReference>
<protein>
    <submittedName>
        <fullName evidence="2">Uncharacterized protein</fullName>
    </submittedName>
</protein>